<evidence type="ECO:0000256" key="2">
    <source>
        <dbReference type="SAM" id="MobiDB-lite"/>
    </source>
</evidence>
<comment type="caution">
    <text evidence="4">The sequence shown here is derived from an EMBL/GenBank/DDBJ whole genome shotgun (WGS) entry which is preliminary data.</text>
</comment>
<accession>A0A545V5Q0</accession>
<feature type="compositionally biased region" description="Low complexity" evidence="2">
    <location>
        <begin position="1"/>
        <end position="18"/>
    </location>
</feature>
<dbReference type="Proteomes" id="UP000315783">
    <property type="component" value="Unassembled WGS sequence"/>
</dbReference>
<dbReference type="InterPro" id="IPR001670">
    <property type="entry name" value="ADH_Fe/GldA"/>
</dbReference>
<dbReference type="OrthoDB" id="3360544at2759"/>
<feature type="compositionally biased region" description="Low complexity" evidence="2">
    <location>
        <begin position="212"/>
        <end position="257"/>
    </location>
</feature>
<feature type="compositionally biased region" description="Pro residues" evidence="2">
    <location>
        <begin position="70"/>
        <end position="83"/>
    </location>
</feature>
<dbReference type="Pfam" id="PF00465">
    <property type="entry name" value="Fe-ADH"/>
    <property type="match status" value="1"/>
</dbReference>
<proteinExistence type="predicted"/>
<dbReference type="STRING" id="43265.A0A545V5Q0"/>
<keyword evidence="1" id="KW-0560">Oxidoreductase</keyword>
<gene>
    <name evidence="4" type="ORF">IF1G_04273</name>
</gene>
<dbReference type="EMBL" id="SPUK01000005">
    <property type="protein sequence ID" value="TQV97033.1"/>
    <property type="molecule type" value="Genomic_DNA"/>
</dbReference>
<evidence type="ECO:0000256" key="1">
    <source>
        <dbReference type="ARBA" id="ARBA00023002"/>
    </source>
</evidence>
<feature type="region of interest" description="Disordered" evidence="2">
    <location>
        <begin position="286"/>
        <end position="315"/>
    </location>
</feature>
<dbReference type="GO" id="GO:0016491">
    <property type="term" value="F:oxidoreductase activity"/>
    <property type="evidence" value="ECO:0007669"/>
    <property type="project" value="UniProtKB-KW"/>
</dbReference>
<feature type="region of interest" description="Disordered" evidence="2">
    <location>
        <begin position="210"/>
        <end position="258"/>
    </location>
</feature>
<evidence type="ECO:0000259" key="3">
    <source>
        <dbReference type="Pfam" id="PF00465"/>
    </source>
</evidence>
<evidence type="ECO:0000313" key="5">
    <source>
        <dbReference type="Proteomes" id="UP000315783"/>
    </source>
</evidence>
<dbReference type="GO" id="GO:0046872">
    <property type="term" value="F:metal ion binding"/>
    <property type="evidence" value="ECO:0007669"/>
    <property type="project" value="InterPro"/>
</dbReference>
<feature type="compositionally biased region" description="Polar residues" evidence="2">
    <location>
        <begin position="287"/>
        <end position="308"/>
    </location>
</feature>
<reference evidence="4 5" key="1">
    <citation type="journal article" date="2019" name="Appl. Microbiol. Biotechnol.">
        <title>Genome sequence of Isaria javanica and comparative genome analysis insights into family S53 peptidase evolution in fungal entomopathogens.</title>
        <authorList>
            <person name="Lin R."/>
            <person name="Zhang X."/>
            <person name="Xin B."/>
            <person name="Zou M."/>
            <person name="Gao Y."/>
            <person name="Qin F."/>
            <person name="Hu Q."/>
            <person name="Xie B."/>
            <person name="Cheng X."/>
        </authorList>
    </citation>
    <scope>NUCLEOTIDE SEQUENCE [LARGE SCALE GENOMIC DNA]</scope>
    <source>
        <strain evidence="4 5">IJ1G</strain>
    </source>
</reference>
<feature type="region of interest" description="Disordered" evidence="2">
    <location>
        <begin position="1"/>
        <end position="84"/>
    </location>
</feature>
<protein>
    <submittedName>
        <fullName evidence="4">Maleylacetate reductase</fullName>
    </submittedName>
</protein>
<organism evidence="4 5">
    <name type="scientific">Cordyceps javanica</name>
    <dbReference type="NCBI Taxonomy" id="43265"/>
    <lineage>
        <taxon>Eukaryota</taxon>
        <taxon>Fungi</taxon>
        <taxon>Dikarya</taxon>
        <taxon>Ascomycota</taxon>
        <taxon>Pezizomycotina</taxon>
        <taxon>Sordariomycetes</taxon>
        <taxon>Hypocreomycetidae</taxon>
        <taxon>Hypocreales</taxon>
        <taxon>Cordycipitaceae</taxon>
        <taxon>Cordyceps</taxon>
    </lineage>
</organism>
<feature type="domain" description="Alcohol dehydrogenase iron-type/glycerol dehydrogenase GldA" evidence="3">
    <location>
        <begin position="83"/>
        <end position="195"/>
    </location>
</feature>
<sequence length="315" mass="32942">MSPTVATATSPASRAATSCVVAPPPGSVLSSSAASPGRVSRKSSSSSRRAVRSDRESRRTHSKSPSPSLLLPPPPSSSFPTPPSRIVYGPGTIVRLPTELGRLHLTSPLIVASPSRMATARHVQALIPNLDSRILDSAVVNVKAQLVDDAVERVTERDCVISVGGSSAVGLARAVSIRKAIPHICIPTTYSGSEVLHLFDCDVPISTGQPDGGAASAAASRRPSSSRHSIGSPPSDGRSRTSGSKHSSRHSVVSVASRDAKQRVKPAVIIYDEELTASVPKRVFIPANTTSRQSRSADEAQSPSSKWSFMQLPGI</sequence>
<dbReference type="Gene3D" id="3.40.50.1970">
    <property type="match status" value="1"/>
</dbReference>
<keyword evidence="5" id="KW-1185">Reference proteome</keyword>
<dbReference type="SUPFAM" id="SSF56796">
    <property type="entry name" value="Dehydroquinate synthase-like"/>
    <property type="match status" value="1"/>
</dbReference>
<name>A0A545V5Q0_9HYPO</name>
<dbReference type="AlphaFoldDB" id="A0A545V5Q0"/>
<evidence type="ECO:0000313" key="4">
    <source>
        <dbReference type="EMBL" id="TQV97033.1"/>
    </source>
</evidence>